<keyword evidence="10 13" id="KW-0472">Membrane</keyword>
<dbReference type="PANTHER" id="PTHR30175">
    <property type="entry name" value="PHOSPHOTRANSFERASE SYSTEM TRANSPORT PROTEIN"/>
    <property type="match status" value="1"/>
</dbReference>
<dbReference type="InterPro" id="IPR050558">
    <property type="entry name" value="PTS_Sugar-Specific_Components"/>
</dbReference>
<dbReference type="InterPro" id="IPR036878">
    <property type="entry name" value="Glu_permease_IIB"/>
</dbReference>
<feature type="coiled-coil region" evidence="12">
    <location>
        <begin position="35"/>
        <end position="62"/>
    </location>
</feature>
<keyword evidence="2" id="KW-0813">Transport</keyword>
<evidence type="ECO:0000256" key="13">
    <source>
        <dbReference type="SAM" id="Phobius"/>
    </source>
</evidence>
<dbReference type="InterPro" id="IPR001996">
    <property type="entry name" value="PTS_IIB_1"/>
</dbReference>
<dbReference type="Pfam" id="PF02378">
    <property type="entry name" value="PTS_EIIC"/>
    <property type="match status" value="1"/>
</dbReference>
<evidence type="ECO:0000259" key="14">
    <source>
        <dbReference type="PROSITE" id="PS51093"/>
    </source>
</evidence>
<feature type="transmembrane region" description="Helical" evidence="13">
    <location>
        <begin position="140"/>
        <end position="161"/>
    </location>
</feature>
<evidence type="ECO:0000256" key="3">
    <source>
        <dbReference type="ARBA" id="ARBA00022475"/>
    </source>
</evidence>
<dbReference type="Proteomes" id="UP000261032">
    <property type="component" value="Unassembled WGS sequence"/>
</dbReference>
<evidence type="ECO:0000256" key="2">
    <source>
        <dbReference type="ARBA" id="ARBA00022448"/>
    </source>
</evidence>
<dbReference type="InterPro" id="IPR003352">
    <property type="entry name" value="PTS_EIIC"/>
</dbReference>
<dbReference type="GO" id="GO:0008982">
    <property type="term" value="F:protein-N(PI)-phosphohistidine-sugar phosphotransferase activity"/>
    <property type="evidence" value="ECO:0007669"/>
    <property type="project" value="InterPro"/>
</dbReference>
<keyword evidence="4" id="KW-0762">Sugar transport</keyword>
<feature type="domain" description="PTS EIIB type-1" evidence="15">
    <location>
        <begin position="4"/>
        <end position="86"/>
    </location>
</feature>
<evidence type="ECO:0000256" key="4">
    <source>
        <dbReference type="ARBA" id="ARBA00022597"/>
    </source>
</evidence>
<dbReference type="Pfam" id="PF00367">
    <property type="entry name" value="PTS_EIIB"/>
    <property type="match status" value="1"/>
</dbReference>
<evidence type="ECO:0000256" key="6">
    <source>
        <dbReference type="ARBA" id="ARBA00022683"/>
    </source>
</evidence>
<feature type="active site" description="Phosphocysteine intermediate; for EIIB activity" evidence="11">
    <location>
        <position position="26"/>
    </location>
</feature>
<feature type="transmembrane region" description="Helical" evidence="13">
    <location>
        <begin position="418"/>
        <end position="441"/>
    </location>
</feature>
<dbReference type="PROSITE" id="PS01035">
    <property type="entry name" value="PTS_EIIB_TYPE_1_CYS"/>
    <property type="match status" value="1"/>
</dbReference>
<evidence type="ECO:0000313" key="17">
    <source>
        <dbReference type="EMBL" id="RGD86827.1"/>
    </source>
</evidence>
<feature type="transmembrane region" description="Helical" evidence="13">
    <location>
        <begin position="100"/>
        <end position="128"/>
    </location>
</feature>
<feature type="transmembrane region" description="Helical" evidence="13">
    <location>
        <begin position="173"/>
        <end position="191"/>
    </location>
</feature>
<keyword evidence="5" id="KW-0808">Transferase</keyword>
<reference evidence="17 18" key="1">
    <citation type="submission" date="2018-08" db="EMBL/GenBank/DDBJ databases">
        <title>A genome reference for cultivated species of the human gut microbiota.</title>
        <authorList>
            <person name="Zou Y."/>
            <person name="Xue W."/>
            <person name="Luo G."/>
        </authorList>
    </citation>
    <scope>NUCLEOTIDE SEQUENCE [LARGE SCALE GENOMIC DNA]</scope>
    <source>
        <strain evidence="17 18">OM06-4</strain>
    </source>
</reference>
<feature type="transmembrane region" description="Helical" evidence="13">
    <location>
        <begin position="378"/>
        <end position="398"/>
    </location>
</feature>
<evidence type="ECO:0000256" key="12">
    <source>
        <dbReference type="SAM" id="Coils"/>
    </source>
</evidence>
<dbReference type="PROSITE" id="PS51098">
    <property type="entry name" value="PTS_EIIB_TYPE_1"/>
    <property type="match status" value="1"/>
</dbReference>
<keyword evidence="12" id="KW-0175">Coiled coil</keyword>
<proteinExistence type="predicted"/>
<dbReference type="RefSeq" id="WP_008792396.1">
    <property type="nucleotide sequence ID" value="NZ_CP068170.1"/>
</dbReference>
<gene>
    <name evidence="17" type="ORF">DXB93_03140</name>
</gene>
<keyword evidence="7 13" id="KW-0812">Transmembrane</keyword>
<accession>A0A3E3EG23</accession>
<organism evidence="17 18">
    <name type="scientific">Thomasclavelia ramosa</name>
    <dbReference type="NCBI Taxonomy" id="1547"/>
    <lineage>
        <taxon>Bacteria</taxon>
        <taxon>Bacillati</taxon>
        <taxon>Bacillota</taxon>
        <taxon>Erysipelotrichia</taxon>
        <taxon>Erysipelotrichales</taxon>
        <taxon>Coprobacillaceae</taxon>
        <taxon>Thomasclavelia</taxon>
    </lineage>
</organism>
<dbReference type="Gene3D" id="3.30.1360.60">
    <property type="entry name" value="Glucose permease domain IIB"/>
    <property type="match status" value="1"/>
</dbReference>
<dbReference type="AlphaFoldDB" id="A0A3E3EG23"/>
<dbReference type="PROSITE" id="PS00371">
    <property type="entry name" value="PTS_EIIA_TYPE_1_HIS"/>
    <property type="match status" value="1"/>
</dbReference>
<evidence type="ECO:0000256" key="10">
    <source>
        <dbReference type="ARBA" id="ARBA00023136"/>
    </source>
</evidence>
<evidence type="ECO:0000259" key="16">
    <source>
        <dbReference type="PROSITE" id="PS51103"/>
    </source>
</evidence>
<dbReference type="SUPFAM" id="SSF51261">
    <property type="entry name" value="Duplicated hybrid motif"/>
    <property type="match status" value="1"/>
</dbReference>
<keyword evidence="8" id="KW-0418">Kinase</keyword>
<comment type="caution">
    <text evidence="17">The sequence shown here is derived from an EMBL/GenBank/DDBJ whole genome shotgun (WGS) entry which is preliminary data.</text>
</comment>
<dbReference type="CDD" id="cd00212">
    <property type="entry name" value="PTS_IIB_glc"/>
    <property type="match status" value="1"/>
</dbReference>
<comment type="subcellular location">
    <subcellularLocation>
        <location evidence="1">Cell membrane</location>
        <topology evidence="1">Multi-pass membrane protein</topology>
    </subcellularLocation>
</comment>
<name>A0A3E3EG23_9FIRM</name>
<dbReference type="InterPro" id="IPR011055">
    <property type="entry name" value="Dup_hybrid_motif"/>
</dbReference>
<dbReference type="GO" id="GO:0015771">
    <property type="term" value="P:trehalose transport"/>
    <property type="evidence" value="ECO:0007669"/>
    <property type="project" value="TreeGrafter"/>
</dbReference>
<keyword evidence="3" id="KW-1003">Cell membrane</keyword>
<feature type="transmembrane region" description="Helical" evidence="13">
    <location>
        <begin position="238"/>
        <end position="259"/>
    </location>
</feature>
<dbReference type="SUPFAM" id="SSF55604">
    <property type="entry name" value="Glucose permease domain IIB"/>
    <property type="match status" value="1"/>
</dbReference>
<dbReference type="NCBIfam" id="TIGR00830">
    <property type="entry name" value="PTBA"/>
    <property type="match status" value="1"/>
</dbReference>
<keyword evidence="6" id="KW-0598">Phosphotransferase system</keyword>
<feature type="domain" description="PTS EIIA type-1" evidence="14">
    <location>
        <begin position="470"/>
        <end position="573"/>
    </location>
</feature>
<evidence type="ECO:0000256" key="7">
    <source>
        <dbReference type="ARBA" id="ARBA00022692"/>
    </source>
</evidence>
<evidence type="ECO:0000259" key="15">
    <source>
        <dbReference type="PROSITE" id="PS51098"/>
    </source>
</evidence>
<evidence type="ECO:0000256" key="9">
    <source>
        <dbReference type="ARBA" id="ARBA00022989"/>
    </source>
</evidence>
<feature type="transmembrane region" description="Helical" evidence="13">
    <location>
        <begin position="320"/>
        <end position="341"/>
    </location>
</feature>
<dbReference type="GO" id="GO:0009401">
    <property type="term" value="P:phosphoenolpyruvate-dependent sugar phosphotransferase system"/>
    <property type="evidence" value="ECO:0007669"/>
    <property type="project" value="UniProtKB-KW"/>
</dbReference>
<feature type="domain" description="PTS EIIC type-1" evidence="16">
    <location>
        <begin position="102"/>
        <end position="456"/>
    </location>
</feature>
<evidence type="ECO:0000313" key="18">
    <source>
        <dbReference type="Proteomes" id="UP000261032"/>
    </source>
</evidence>
<dbReference type="Pfam" id="PF00358">
    <property type="entry name" value="PTS_EIIA_1"/>
    <property type="match status" value="1"/>
</dbReference>
<keyword evidence="9 13" id="KW-1133">Transmembrane helix</keyword>
<sequence>MTYTELGKQIIAYVGGKDNVKNIMHCMTRLRMNLKDNTKVEIEKLEALKDVLKVQFKNEQLQVVIGPQVSEIYQTIEKDFNFSEADNLEEKEKQGIVKSFLNILSSVFVPVIPAIASAGMLKAIIALIKAFEIIPQDNGVFIVFNMMADVAFYFLPILLAASASKIFNTNRMISIVLAATLIHPTFTTLVADTEASLSFFGLPVPLINYASSVVPVILSVWILSYIYRYVDKIMPNALKVIFTPTISLLIMVPLMLVVLGPLGNYVGVLISYCVGGLFTFNRFIGGFILSFIRPLLVITGMHQAFTPVIFQNLAERGGDFLLPTMMMSTMGQFGAVAAMIFKTRNKEKRTIRTSASISAVLGITEPALYTVLIHNRKALISACLGGALGGAFISMTGFELPAFASSSIVSLPIYLQVNVTNVIIAFLISIISSFVIAMLLVKTEKDEIVETNGIISPIAGKLISLSDVNDETFSKEVMGKGFAIIPAEGKVIAPFNGTVNAVFPTNHAIGITSESGVELLIHVGIDTVELGGKYFEAMVKQGAKVNKGDVLLAFDLNEISKHYDSTTSVIFLNKPDARLNSDINKDVMLGQTLNIDFN</sequence>
<evidence type="ECO:0000256" key="8">
    <source>
        <dbReference type="ARBA" id="ARBA00022777"/>
    </source>
</evidence>
<dbReference type="InterPro" id="IPR011297">
    <property type="entry name" value="PTS_IIABC_b_glu"/>
</dbReference>
<dbReference type="GeneID" id="64197151"/>
<protein>
    <submittedName>
        <fullName evidence="17">PTS beta-glucoside transporter subunit EIIBCA</fullName>
    </submittedName>
</protein>
<dbReference type="GO" id="GO:0090589">
    <property type="term" value="F:protein-phosphocysteine-trehalose phosphotransferase system transporter activity"/>
    <property type="evidence" value="ECO:0007669"/>
    <property type="project" value="TreeGrafter"/>
</dbReference>
<dbReference type="FunFam" id="3.30.1360.60:FF:000001">
    <property type="entry name" value="PTS system glucose-specific IIBC component PtsG"/>
    <property type="match status" value="1"/>
</dbReference>
<dbReference type="Gene3D" id="2.70.70.10">
    <property type="entry name" value="Glucose Permease (Domain IIA)"/>
    <property type="match status" value="1"/>
</dbReference>
<dbReference type="PROSITE" id="PS51103">
    <property type="entry name" value="PTS_EIIC_TYPE_1"/>
    <property type="match status" value="1"/>
</dbReference>
<dbReference type="InterPro" id="IPR018113">
    <property type="entry name" value="PTrfase_EIIB_Cys"/>
</dbReference>
<dbReference type="FunFam" id="2.70.70.10:FF:000001">
    <property type="entry name" value="PTS system glucose-specific IIA component"/>
    <property type="match status" value="1"/>
</dbReference>
<dbReference type="PANTHER" id="PTHR30175:SF1">
    <property type="entry name" value="PTS SYSTEM ARBUTIN-, CELLOBIOSE-, AND SALICIN-SPECIFIC EIIBC COMPONENT-RELATED"/>
    <property type="match status" value="1"/>
</dbReference>
<dbReference type="NCBIfam" id="TIGR01995">
    <property type="entry name" value="PTS-II-ABC-beta"/>
    <property type="match status" value="1"/>
</dbReference>
<dbReference type="InterPro" id="IPR013013">
    <property type="entry name" value="PTS_EIIC_1"/>
</dbReference>
<dbReference type="EMBL" id="QUSL01000003">
    <property type="protein sequence ID" value="RGD86827.1"/>
    <property type="molecule type" value="Genomic_DNA"/>
</dbReference>
<feature type="transmembrane region" description="Helical" evidence="13">
    <location>
        <begin position="265"/>
        <end position="283"/>
    </location>
</feature>
<evidence type="ECO:0000256" key="5">
    <source>
        <dbReference type="ARBA" id="ARBA00022679"/>
    </source>
</evidence>
<evidence type="ECO:0000256" key="1">
    <source>
        <dbReference type="ARBA" id="ARBA00004651"/>
    </source>
</evidence>
<dbReference type="InterPro" id="IPR001127">
    <property type="entry name" value="PTS_EIIA_1_perm"/>
</dbReference>
<dbReference type="PROSITE" id="PS51093">
    <property type="entry name" value="PTS_EIIA_TYPE_1"/>
    <property type="match status" value="1"/>
</dbReference>
<feature type="transmembrane region" description="Helical" evidence="13">
    <location>
        <begin position="206"/>
        <end position="226"/>
    </location>
</feature>
<evidence type="ECO:0000256" key="11">
    <source>
        <dbReference type="PROSITE-ProRule" id="PRU00421"/>
    </source>
</evidence>
<dbReference type="GO" id="GO:0016301">
    <property type="term" value="F:kinase activity"/>
    <property type="evidence" value="ECO:0007669"/>
    <property type="project" value="UniProtKB-KW"/>
</dbReference>
<dbReference type="GO" id="GO:0005886">
    <property type="term" value="C:plasma membrane"/>
    <property type="evidence" value="ECO:0007669"/>
    <property type="project" value="UniProtKB-SubCell"/>
</dbReference>